<dbReference type="GO" id="GO:0016989">
    <property type="term" value="F:sigma factor antagonist activity"/>
    <property type="evidence" value="ECO:0007669"/>
    <property type="project" value="TreeGrafter"/>
</dbReference>
<name>A0A1I6RKI3_9FLAO</name>
<dbReference type="Gene3D" id="3.55.50.30">
    <property type="match status" value="1"/>
</dbReference>
<dbReference type="InterPro" id="IPR012373">
    <property type="entry name" value="Ferrdict_sens_TM"/>
</dbReference>
<evidence type="ECO:0000313" key="4">
    <source>
        <dbReference type="EMBL" id="SFS64978.1"/>
    </source>
</evidence>
<protein>
    <submittedName>
        <fullName evidence="4">FecR family protein</fullName>
    </submittedName>
</protein>
<evidence type="ECO:0000259" key="2">
    <source>
        <dbReference type="Pfam" id="PF04773"/>
    </source>
</evidence>
<feature type="transmembrane region" description="Helical" evidence="1">
    <location>
        <begin position="94"/>
        <end position="114"/>
    </location>
</feature>
<gene>
    <name evidence="4" type="ORF">SAMN04487906_1121</name>
</gene>
<evidence type="ECO:0000259" key="3">
    <source>
        <dbReference type="Pfam" id="PF16344"/>
    </source>
</evidence>
<dbReference type="InterPro" id="IPR006860">
    <property type="entry name" value="FecR"/>
</dbReference>
<organism evidence="4 5">
    <name type="scientific">Zhouia amylolytica</name>
    <dbReference type="NCBI Taxonomy" id="376730"/>
    <lineage>
        <taxon>Bacteria</taxon>
        <taxon>Pseudomonadati</taxon>
        <taxon>Bacteroidota</taxon>
        <taxon>Flavobacteriia</taxon>
        <taxon>Flavobacteriales</taxon>
        <taxon>Flavobacteriaceae</taxon>
        <taxon>Zhouia</taxon>
    </lineage>
</organism>
<dbReference type="Gene3D" id="2.60.120.1440">
    <property type="match status" value="1"/>
</dbReference>
<evidence type="ECO:0000313" key="5">
    <source>
        <dbReference type="Proteomes" id="UP000183209"/>
    </source>
</evidence>
<dbReference type="PANTHER" id="PTHR30273:SF2">
    <property type="entry name" value="PROTEIN FECR"/>
    <property type="match status" value="1"/>
</dbReference>
<keyword evidence="1" id="KW-0472">Membrane</keyword>
<dbReference type="Pfam" id="PF16344">
    <property type="entry name" value="FecR_C"/>
    <property type="match status" value="1"/>
</dbReference>
<dbReference type="InterPro" id="IPR032508">
    <property type="entry name" value="FecR_C"/>
</dbReference>
<feature type="domain" description="Protein FecR C-terminal" evidence="3">
    <location>
        <begin position="328"/>
        <end position="392"/>
    </location>
</feature>
<dbReference type="Proteomes" id="UP000183209">
    <property type="component" value="Unassembled WGS sequence"/>
</dbReference>
<accession>A0A1I6RKI3</accession>
<dbReference type="FunFam" id="2.60.120.1440:FF:000001">
    <property type="entry name" value="Putative anti-sigma factor"/>
    <property type="match status" value="1"/>
</dbReference>
<evidence type="ECO:0000256" key="1">
    <source>
        <dbReference type="SAM" id="Phobius"/>
    </source>
</evidence>
<dbReference type="RefSeq" id="WP_083425860.1">
    <property type="nucleotide sequence ID" value="NZ_FPAG01000003.1"/>
</dbReference>
<reference evidence="4 5" key="1">
    <citation type="submission" date="2016-10" db="EMBL/GenBank/DDBJ databases">
        <authorList>
            <person name="de Groot N.N."/>
        </authorList>
    </citation>
    <scope>NUCLEOTIDE SEQUENCE [LARGE SCALE GENOMIC DNA]</scope>
    <source>
        <strain evidence="4 5">CGMCC 1.6114</strain>
    </source>
</reference>
<dbReference type="AlphaFoldDB" id="A0A1I6RKI3"/>
<sequence length="405" mass="46514">MPNMNNTYRSNYTIAELISKSITGTLNPDEEQDLNEWLKTKENKDLFDRISNADAISEKEEFYKRIDRHKVYDRLSSKISQNEQRKRRRKIINLAKYAAVFVGLITISTLWYNYKLQQDILVTEKTLSEIKPGYEKATLVLGDGQTIELESFQNQQIQSSGSAKIQNLNNVLAYEASAVGSGKKEVRKNTLHVPTGGIYTLKLPDGTMVWLNSNSSITYPEAFVEDKREVELQGEAYFEVVKDAKEFIVKTNHQDVTVLGTSFNVSAYQDDGFFATTLVEGSVRLQSEKTKPVLLKPSERAVYHFDEEKEIEVQRVDVRYYTSWKNGKFYFEHQSLGEILKKVGRWYGFDVKFDEPELEKISFTGVALKSNDVQDLLQMISKTARVEYSAVKTENGKYEIIISKK</sequence>
<keyword evidence="1" id="KW-0812">Transmembrane</keyword>
<feature type="domain" description="FecR protein" evidence="2">
    <location>
        <begin position="190"/>
        <end position="284"/>
    </location>
</feature>
<dbReference type="EMBL" id="FPAG01000003">
    <property type="protein sequence ID" value="SFS64978.1"/>
    <property type="molecule type" value="Genomic_DNA"/>
</dbReference>
<keyword evidence="1" id="KW-1133">Transmembrane helix</keyword>
<dbReference type="OrthoDB" id="649666at2"/>
<dbReference type="Pfam" id="PF04773">
    <property type="entry name" value="FecR"/>
    <property type="match status" value="1"/>
</dbReference>
<proteinExistence type="predicted"/>
<dbReference type="PANTHER" id="PTHR30273">
    <property type="entry name" value="PERIPLASMIC SIGNAL SENSOR AND SIGMA FACTOR ACTIVATOR FECR-RELATED"/>
    <property type="match status" value="1"/>
</dbReference>